<accession>A0A7Z7PQA5</accession>
<keyword evidence="2" id="KW-1185">Reference proteome</keyword>
<organism evidence="1 2">
    <name type="scientific">Mesotoga infera</name>
    <dbReference type="NCBI Taxonomy" id="1236046"/>
    <lineage>
        <taxon>Bacteria</taxon>
        <taxon>Thermotogati</taxon>
        <taxon>Thermotogota</taxon>
        <taxon>Thermotogae</taxon>
        <taxon>Kosmotogales</taxon>
        <taxon>Kosmotogaceae</taxon>
        <taxon>Mesotoga</taxon>
    </lineage>
</organism>
<dbReference type="Proteomes" id="UP000250796">
    <property type="component" value="Chromosome MESINF"/>
</dbReference>
<dbReference type="EMBL" id="LS974202">
    <property type="protein sequence ID" value="SSC12227.1"/>
    <property type="molecule type" value="Genomic_DNA"/>
</dbReference>
<evidence type="ECO:0000313" key="1">
    <source>
        <dbReference type="EMBL" id="SSC12227.1"/>
    </source>
</evidence>
<dbReference type="KEGG" id="minf:MESINF_0778"/>
<reference evidence="1 2" key="1">
    <citation type="submission" date="2017-01" db="EMBL/GenBank/DDBJ databases">
        <authorList>
            <person name="Erauso G."/>
        </authorList>
    </citation>
    <scope>NUCLEOTIDE SEQUENCE [LARGE SCALE GENOMIC DNA]</scope>
    <source>
        <strain evidence="1">MESINF1</strain>
    </source>
</reference>
<dbReference type="AlphaFoldDB" id="A0A7Z7PQA5"/>
<sequence length="47" mass="5654">MAGNTWTANKFFTFMRTIKKKYESYKSKLKLLFYKHGNFQKNPDITS</sequence>
<gene>
    <name evidence="1" type="ORF">MESINF_0778</name>
</gene>
<name>A0A7Z7PQA5_9BACT</name>
<proteinExistence type="predicted"/>
<evidence type="ECO:0000313" key="2">
    <source>
        <dbReference type="Proteomes" id="UP000250796"/>
    </source>
</evidence>
<protein>
    <submittedName>
        <fullName evidence="1">Uncharacterized protein</fullName>
    </submittedName>
</protein>